<dbReference type="EC" id="2.7.7.41" evidence="7"/>
<evidence type="ECO:0000256" key="9">
    <source>
        <dbReference type="ARBA" id="ARBA00020809"/>
    </source>
</evidence>
<keyword evidence="18" id="KW-0804">Transcription</keyword>
<feature type="compositionally biased region" description="Polar residues" evidence="24">
    <location>
        <begin position="663"/>
        <end position="676"/>
    </location>
</feature>
<dbReference type="InterPro" id="IPR020608">
    <property type="entry name" value="RNA_pol_subH/Rpb5_CS"/>
</dbReference>
<keyword evidence="14" id="KW-0460">Magnesium</keyword>
<keyword evidence="12" id="KW-0548">Nucleotidyltransferase</keyword>
<dbReference type="Pfam" id="PF03871">
    <property type="entry name" value="RNA_pol_Rpb5_N"/>
    <property type="match status" value="1"/>
</dbReference>
<dbReference type="PANTHER" id="PTHR13619:SF0">
    <property type="entry name" value="PHOSPHATIDATE CYTIDYLYLTRANSFERASE, MITOCHONDRIAL"/>
    <property type="match status" value="1"/>
</dbReference>
<evidence type="ECO:0000256" key="14">
    <source>
        <dbReference type="ARBA" id="ARBA00022842"/>
    </source>
</evidence>
<comment type="pathway">
    <text evidence="5">Lipid metabolism.</text>
</comment>
<dbReference type="PANTHER" id="PTHR13619">
    <property type="entry name" value="PHOSPHATIDATE CYTIDYLYLTRANSFERASE, MITOCHONDRIAL"/>
    <property type="match status" value="1"/>
</dbReference>
<evidence type="ECO:0000313" key="27">
    <source>
        <dbReference type="EMBL" id="KAF7166362.1"/>
    </source>
</evidence>
<evidence type="ECO:0000256" key="13">
    <source>
        <dbReference type="ARBA" id="ARBA00022792"/>
    </source>
</evidence>
<dbReference type="InterPro" id="IPR015222">
    <property type="entry name" value="Tam41"/>
</dbReference>
<evidence type="ECO:0000256" key="20">
    <source>
        <dbReference type="ARBA" id="ARBA00023242"/>
    </source>
</evidence>
<dbReference type="GO" id="GO:0005736">
    <property type="term" value="C:RNA polymerase I complex"/>
    <property type="evidence" value="ECO:0007669"/>
    <property type="project" value="UniProtKB-ARBA"/>
</dbReference>
<keyword evidence="16" id="KW-0496">Mitochondrion</keyword>
<keyword evidence="13" id="KW-0999">Mitochondrion inner membrane</keyword>
<reference evidence="27" key="1">
    <citation type="submission" date="2020-06" db="EMBL/GenBank/DDBJ databases">
        <title>Draft genome sequences of strains closely related to Aspergillus parafelis and Aspergillus hiratsukae.</title>
        <authorList>
            <person name="Dos Santos R.A.C."/>
            <person name="Rivero-Menendez O."/>
            <person name="Steenwyk J.L."/>
            <person name="Mead M.E."/>
            <person name="Goldman G.H."/>
            <person name="Alastruey-Izquierdo A."/>
            <person name="Rokas A."/>
        </authorList>
    </citation>
    <scope>NUCLEOTIDE SEQUENCE</scope>
    <source>
        <strain evidence="27">CNM-CM5623</strain>
    </source>
</reference>
<dbReference type="Gene3D" id="3.40.1340.10">
    <property type="entry name" value="RNA polymerase, Rpb5, N-terminal domain"/>
    <property type="match status" value="1"/>
</dbReference>
<dbReference type="OrthoDB" id="341477at2759"/>
<evidence type="ECO:0000256" key="12">
    <source>
        <dbReference type="ARBA" id="ARBA00022695"/>
    </source>
</evidence>
<evidence type="ECO:0000256" key="4">
    <source>
        <dbReference type="ARBA" id="ARBA00005119"/>
    </source>
</evidence>
<gene>
    <name evidence="27" type="ORF">CNMCM5623_000067</name>
</gene>
<dbReference type="GO" id="GO:0005665">
    <property type="term" value="C:RNA polymerase II, core complex"/>
    <property type="evidence" value="ECO:0007669"/>
    <property type="project" value="UniProtKB-ARBA"/>
</dbReference>
<dbReference type="InterPro" id="IPR035913">
    <property type="entry name" value="RPB5-like_sf"/>
</dbReference>
<evidence type="ECO:0000256" key="19">
    <source>
        <dbReference type="ARBA" id="ARBA00023209"/>
    </source>
</evidence>
<evidence type="ECO:0000256" key="5">
    <source>
        <dbReference type="ARBA" id="ARBA00005189"/>
    </source>
</evidence>
<evidence type="ECO:0000256" key="23">
    <source>
        <dbReference type="ARBA" id="ARBA00029893"/>
    </source>
</evidence>
<dbReference type="Pfam" id="PF01191">
    <property type="entry name" value="RNA_pol_Rpb5_C"/>
    <property type="match status" value="1"/>
</dbReference>
<name>A0A8H6UTJ6_9EURO</name>
<feature type="region of interest" description="Disordered" evidence="24">
    <location>
        <begin position="659"/>
        <end position="682"/>
    </location>
</feature>
<keyword evidence="20" id="KW-0539">Nucleus</keyword>
<dbReference type="FunFam" id="3.40.1340.10:FF:000002">
    <property type="entry name" value="DNA-directed RNA polymerases I, II, and III subunit RPABC1"/>
    <property type="match status" value="1"/>
</dbReference>
<evidence type="ECO:0000256" key="22">
    <source>
        <dbReference type="ARBA" id="ARBA00025765"/>
    </source>
</evidence>
<dbReference type="EMBL" id="JACBAE010001305">
    <property type="protein sequence ID" value="KAF7166362.1"/>
    <property type="molecule type" value="Genomic_DNA"/>
</dbReference>
<dbReference type="GO" id="GO:0006367">
    <property type="term" value="P:transcription initiation at RNA polymerase II promoter"/>
    <property type="evidence" value="ECO:0007669"/>
    <property type="project" value="UniProtKB-ARBA"/>
</dbReference>
<dbReference type="InterPro" id="IPR014381">
    <property type="entry name" value="Arch_Rpo5/euc_Rpb5"/>
</dbReference>
<evidence type="ECO:0000256" key="2">
    <source>
        <dbReference type="ARBA" id="ARBA00004123"/>
    </source>
</evidence>
<dbReference type="InterPro" id="IPR000783">
    <property type="entry name" value="RNA_pol_subH/Rpb5_C"/>
</dbReference>
<keyword evidence="19" id="KW-0594">Phospholipid biosynthesis</keyword>
<comment type="pathway">
    <text evidence="4">Phospholipid metabolism; CDP-diacylglycerol biosynthesis; CDP-diacylglycerol from sn-glycerol 3-phosphate: step 3/3.</text>
</comment>
<dbReference type="GO" id="GO:0003677">
    <property type="term" value="F:DNA binding"/>
    <property type="evidence" value="ECO:0007669"/>
    <property type="project" value="InterPro"/>
</dbReference>
<evidence type="ECO:0000256" key="11">
    <source>
        <dbReference type="ARBA" id="ARBA00022679"/>
    </source>
</evidence>
<dbReference type="FunFam" id="3.90.940.20:FF:000001">
    <property type="entry name" value="DNA-directed RNA polymerases I, II, and III subunit RPABC1"/>
    <property type="match status" value="1"/>
</dbReference>
<evidence type="ECO:0000256" key="15">
    <source>
        <dbReference type="ARBA" id="ARBA00023098"/>
    </source>
</evidence>
<dbReference type="HAMAP" id="MF_00025">
    <property type="entry name" value="RNApol_Rpo5_RPB5"/>
    <property type="match status" value="1"/>
</dbReference>
<evidence type="ECO:0000259" key="25">
    <source>
        <dbReference type="Pfam" id="PF01191"/>
    </source>
</evidence>
<comment type="cofactor">
    <cofactor evidence="1">
        <name>Mg(2+)</name>
        <dbReference type="ChEBI" id="CHEBI:18420"/>
    </cofactor>
</comment>
<dbReference type="PROSITE" id="PS01110">
    <property type="entry name" value="RNA_POL_H_23KD"/>
    <property type="match status" value="1"/>
</dbReference>
<feature type="domain" description="RNA polymerase subunit H/Rpb5 C-terminal" evidence="25">
    <location>
        <begin position="161"/>
        <end position="231"/>
    </location>
</feature>
<evidence type="ECO:0000256" key="10">
    <source>
        <dbReference type="ARBA" id="ARBA00022516"/>
    </source>
</evidence>
<dbReference type="GO" id="GO:0005666">
    <property type="term" value="C:RNA polymerase III complex"/>
    <property type="evidence" value="ECO:0007669"/>
    <property type="project" value="UniProtKB-ARBA"/>
</dbReference>
<evidence type="ECO:0000256" key="18">
    <source>
        <dbReference type="ARBA" id="ARBA00023163"/>
    </source>
</evidence>
<evidence type="ECO:0000256" key="21">
    <source>
        <dbReference type="ARBA" id="ARBA00023264"/>
    </source>
</evidence>
<evidence type="ECO:0000256" key="16">
    <source>
        <dbReference type="ARBA" id="ARBA00023128"/>
    </source>
</evidence>
<keyword evidence="17" id="KW-0472">Membrane</keyword>
<dbReference type="GO" id="GO:0004605">
    <property type="term" value="F:phosphatidate cytidylyltransferase activity"/>
    <property type="evidence" value="ECO:0007669"/>
    <property type="project" value="UniProtKB-EC"/>
</dbReference>
<dbReference type="InterPro" id="IPR005571">
    <property type="entry name" value="RNA_pol_Rpb5_N"/>
</dbReference>
<dbReference type="Gene3D" id="3.90.940.20">
    <property type="entry name" value="RPB5-like RNA polymerase subunit"/>
    <property type="match status" value="1"/>
</dbReference>
<keyword evidence="15" id="KW-0443">Lipid metabolism</keyword>
<dbReference type="GO" id="GO:0003899">
    <property type="term" value="F:DNA-directed RNA polymerase activity"/>
    <property type="evidence" value="ECO:0007669"/>
    <property type="project" value="InterPro"/>
</dbReference>
<keyword evidence="21" id="KW-1208">Phospholipid metabolism</keyword>
<dbReference type="GO" id="GO:0006383">
    <property type="term" value="P:transcription by RNA polymerase III"/>
    <property type="evidence" value="ECO:0007669"/>
    <property type="project" value="UniProtKB-ARBA"/>
</dbReference>
<evidence type="ECO:0000313" key="28">
    <source>
        <dbReference type="Proteomes" id="UP000654922"/>
    </source>
</evidence>
<evidence type="ECO:0000256" key="24">
    <source>
        <dbReference type="SAM" id="MobiDB-lite"/>
    </source>
</evidence>
<feature type="domain" description="RNA polymerase Rpb5 N-terminal" evidence="26">
    <location>
        <begin position="12"/>
        <end position="117"/>
    </location>
</feature>
<accession>A0A8H6UTJ6</accession>
<protein>
    <recommendedName>
        <fullName evidence="9">DNA-directed RNA polymerases I, II, and III subunit RPABC1</fullName>
        <ecNumber evidence="7">2.7.7.41</ecNumber>
    </recommendedName>
    <alternativeName>
        <fullName evidence="23">CDP-diacylglycerol synthase</fullName>
    </alternativeName>
    <alternativeName>
        <fullName evidence="8">Phosphatidate cytidylyltransferase, mitochondrial</fullName>
    </alternativeName>
</protein>
<dbReference type="AlphaFoldDB" id="A0A8H6UTJ6"/>
<dbReference type="GO" id="GO:0032049">
    <property type="term" value="P:cardiolipin biosynthetic process"/>
    <property type="evidence" value="ECO:0007669"/>
    <property type="project" value="InterPro"/>
</dbReference>
<dbReference type="Pfam" id="PF09139">
    <property type="entry name" value="Tam41_Mmp37"/>
    <property type="match status" value="1"/>
</dbReference>
<dbReference type="GO" id="GO:0005743">
    <property type="term" value="C:mitochondrial inner membrane"/>
    <property type="evidence" value="ECO:0007669"/>
    <property type="project" value="UniProtKB-SubCell"/>
</dbReference>
<evidence type="ECO:0000256" key="1">
    <source>
        <dbReference type="ARBA" id="ARBA00001946"/>
    </source>
</evidence>
<dbReference type="Proteomes" id="UP000654922">
    <property type="component" value="Unassembled WGS sequence"/>
</dbReference>
<organism evidence="27 28">
    <name type="scientific">Aspergillus felis</name>
    <dbReference type="NCBI Taxonomy" id="1287682"/>
    <lineage>
        <taxon>Eukaryota</taxon>
        <taxon>Fungi</taxon>
        <taxon>Dikarya</taxon>
        <taxon>Ascomycota</taxon>
        <taxon>Pezizomycotina</taxon>
        <taxon>Eurotiomycetes</taxon>
        <taxon>Eurotiomycetidae</taxon>
        <taxon>Eurotiales</taxon>
        <taxon>Aspergillaceae</taxon>
        <taxon>Aspergillus</taxon>
        <taxon>Aspergillus subgen. Fumigati</taxon>
    </lineage>
</organism>
<comment type="caution">
    <text evidence="27">The sequence shown here is derived from an EMBL/GenBank/DDBJ whole genome shotgun (WGS) entry which is preliminary data.</text>
</comment>
<sequence length="682" mass="77698">MDEEYTSSAEADREMTRLWRTWRTVFEMLADRGYEVTEEEIQIPLDEFRQKYADPVGFPDRTKMKISARPTAAMQAKYTPLPTPANPDPQPDCGTIYVEFCADSTGVGTKQVRAFNHFVDENNFHTGVFITQTPISPSAVRLLSGIPGRICEHFQEQDLLVNITRHELVPKHVLLSPEEKKNLLQRYRLKESQLPRIQVSDPVARYLGLRRGQVVKIIRKSETAGRYASYRSLNPSSHGLWTPSQSTASFSTSSSLSEPADWDENPNLSISAFSELPSKDFGVNQHMIINQEFKEALRQILWQFRAPIRYAFAYGSGVFPQSGSAAGSNQCHPSAPAAIQKMQQGNGKMIDFIFGVSYSQHWHALNLSQHRDHYSALGSTGSYLVSQVQDRFGAGVYFNPYVTVNGTLIKYGVVNLDTLCRDLSQWDTLYLAGRLQKPVKILRDHPRVRLANQINLLSAVRVALLLLPAEFSEFELYTTIAGISYMGDLRMSLPAEDPRKVRNIVSGQMAHFRRLYAPLIENLPNVTFNDRRCTEEDWIDDPNANVRLTQDMDPVKRGNMVRRLPESFKQKLYFQYQSRFEIPRVEFNKMMKESSDSDSKVVRRRLGGPFEQRIAADENLKKEVQESIMKTIRWPSTVQTIKGLFSSGISRTWRYLSEKQSKYRTSGQKASASAEETPSKQD</sequence>
<dbReference type="GO" id="GO:0006362">
    <property type="term" value="P:transcription elongation by RNA polymerase I"/>
    <property type="evidence" value="ECO:0007669"/>
    <property type="project" value="UniProtKB-ARBA"/>
</dbReference>
<dbReference type="InterPro" id="IPR036710">
    <property type="entry name" value="RNA_pol_Rpb5_N_sf"/>
</dbReference>
<keyword evidence="11" id="KW-0808">Transferase</keyword>
<evidence type="ECO:0000256" key="6">
    <source>
        <dbReference type="ARBA" id="ARBA00005458"/>
    </source>
</evidence>
<comment type="subcellular location">
    <subcellularLocation>
        <location evidence="3">Mitochondrion inner membrane</location>
        <topology evidence="3">Peripheral membrane protein</topology>
        <orientation evidence="3">Matrix side</orientation>
    </subcellularLocation>
    <subcellularLocation>
        <location evidence="2">Nucleus</location>
    </subcellularLocation>
</comment>
<dbReference type="SUPFAM" id="SSF53036">
    <property type="entry name" value="Eukaryotic RPB5 N-terminal domain"/>
    <property type="match status" value="1"/>
</dbReference>
<comment type="similarity">
    <text evidence="6">Belongs to the TAM41 family.</text>
</comment>
<evidence type="ECO:0000256" key="3">
    <source>
        <dbReference type="ARBA" id="ARBA00004443"/>
    </source>
</evidence>
<comment type="similarity">
    <text evidence="22">Belongs to the archaeal Rpo5/eukaryotic RPB5 RNA polymerase subunit family.</text>
</comment>
<dbReference type="SUPFAM" id="SSF55287">
    <property type="entry name" value="RPB5-like RNA polymerase subunit"/>
    <property type="match status" value="1"/>
</dbReference>
<dbReference type="UniPathway" id="UPA00557">
    <property type="reaction ID" value="UER00614"/>
</dbReference>
<proteinExistence type="inferred from homology"/>
<evidence type="ECO:0000256" key="7">
    <source>
        <dbReference type="ARBA" id="ARBA00012487"/>
    </source>
</evidence>
<keyword evidence="10" id="KW-0444">Lipid biosynthesis</keyword>
<evidence type="ECO:0000256" key="17">
    <source>
        <dbReference type="ARBA" id="ARBA00023136"/>
    </source>
</evidence>
<evidence type="ECO:0000259" key="26">
    <source>
        <dbReference type="Pfam" id="PF03871"/>
    </source>
</evidence>
<dbReference type="GO" id="GO:0016024">
    <property type="term" value="P:CDP-diacylglycerol biosynthetic process"/>
    <property type="evidence" value="ECO:0007669"/>
    <property type="project" value="UniProtKB-UniPathway"/>
</dbReference>
<evidence type="ECO:0000256" key="8">
    <source>
        <dbReference type="ARBA" id="ARBA00018337"/>
    </source>
</evidence>
<dbReference type="NCBIfam" id="NF007129">
    <property type="entry name" value="PRK09570.1"/>
    <property type="match status" value="1"/>
</dbReference>